<dbReference type="RefSeq" id="WP_345248320.1">
    <property type="nucleotide sequence ID" value="NZ_BAABFO010000006.1"/>
</dbReference>
<proteinExistence type="inferred from homology"/>
<comment type="similarity">
    <text evidence="1">Belongs to the leucine-binding protein family.</text>
</comment>
<keyword evidence="2" id="KW-0813">Transport</keyword>
<evidence type="ECO:0000256" key="1">
    <source>
        <dbReference type="ARBA" id="ARBA00010062"/>
    </source>
</evidence>
<dbReference type="Gene3D" id="3.40.50.2300">
    <property type="match status" value="2"/>
</dbReference>
<feature type="region of interest" description="Disordered" evidence="5">
    <location>
        <begin position="387"/>
        <end position="472"/>
    </location>
</feature>
<feature type="domain" description="Leucine-binding protein" evidence="7">
    <location>
        <begin position="29"/>
        <end position="365"/>
    </location>
</feature>
<accession>A0ABP8GTU5</accession>
<dbReference type="EMBL" id="BAABFO010000006">
    <property type="protein sequence ID" value="GAA4329884.1"/>
    <property type="molecule type" value="Genomic_DNA"/>
</dbReference>
<evidence type="ECO:0000259" key="7">
    <source>
        <dbReference type="Pfam" id="PF13458"/>
    </source>
</evidence>
<evidence type="ECO:0000313" key="8">
    <source>
        <dbReference type="EMBL" id="GAA4329884.1"/>
    </source>
</evidence>
<organism evidence="8 9">
    <name type="scientific">Pigmentiphaga soli</name>
    <dbReference type="NCBI Taxonomy" id="1007095"/>
    <lineage>
        <taxon>Bacteria</taxon>
        <taxon>Pseudomonadati</taxon>
        <taxon>Pseudomonadota</taxon>
        <taxon>Betaproteobacteria</taxon>
        <taxon>Burkholderiales</taxon>
        <taxon>Alcaligenaceae</taxon>
        <taxon>Pigmentiphaga</taxon>
    </lineage>
</organism>
<dbReference type="PANTHER" id="PTHR30483:SF6">
    <property type="entry name" value="PERIPLASMIC BINDING PROTEIN OF ABC TRANSPORTER FOR NATURAL AMINO ACIDS"/>
    <property type="match status" value="1"/>
</dbReference>
<evidence type="ECO:0000256" key="6">
    <source>
        <dbReference type="SAM" id="SignalP"/>
    </source>
</evidence>
<dbReference type="Proteomes" id="UP001501671">
    <property type="component" value="Unassembled WGS sequence"/>
</dbReference>
<feature type="signal peptide" evidence="6">
    <location>
        <begin position="1"/>
        <end position="27"/>
    </location>
</feature>
<reference evidence="9" key="1">
    <citation type="journal article" date="2019" name="Int. J. Syst. Evol. Microbiol.">
        <title>The Global Catalogue of Microorganisms (GCM) 10K type strain sequencing project: providing services to taxonomists for standard genome sequencing and annotation.</title>
        <authorList>
            <consortium name="The Broad Institute Genomics Platform"/>
            <consortium name="The Broad Institute Genome Sequencing Center for Infectious Disease"/>
            <person name="Wu L."/>
            <person name="Ma J."/>
        </authorList>
    </citation>
    <scope>NUCLEOTIDE SEQUENCE [LARGE SCALE GENOMIC DNA]</scope>
    <source>
        <strain evidence="9">JCM 17666</strain>
    </source>
</reference>
<evidence type="ECO:0000256" key="5">
    <source>
        <dbReference type="SAM" id="MobiDB-lite"/>
    </source>
</evidence>
<name>A0ABP8GTU5_9BURK</name>
<keyword evidence="4" id="KW-0029">Amino-acid transport</keyword>
<dbReference type="PANTHER" id="PTHR30483">
    <property type="entry name" value="LEUCINE-SPECIFIC-BINDING PROTEIN"/>
    <property type="match status" value="1"/>
</dbReference>
<keyword evidence="3 6" id="KW-0732">Signal</keyword>
<dbReference type="SUPFAM" id="SSF53822">
    <property type="entry name" value="Periplasmic binding protein-like I"/>
    <property type="match status" value="1"/>
</dbReference>
<dbReference type="InterPro" id="IPR051010">
    <property type="entry name" value="BCAA_transport"/>
</dbReference>
<feature type="compositionally biased region" description="Gly residues" evidence="5">
    <location>
        <begin position="462"/>
        <end position="472"/>
    </location>
</feature>
<evidence type="ECO:0000256" key="2">
    <source>
        <dbReference type="ARBA" id="ARBA00022448"/>
    </source>
</evidence>
<keyword evidence="9" id="KW-1185">Reference proteome</keyword>
<feature type="chain" id="PRO_5046261039" evidence="6">
    <location>
        <begin position="28"/>
        <end position="472"/>
    </location>
</feature>
<sequence length="472" mass="50064">MKPHWTKFGNRFVLAAGLAVLSGSATAQTIKIGWLSSLTGALSAAAQAENLGVQMAVEEINQGGGILGKKIELLTRDTAGDPTKAVNFAQQLAFSEKVQAVVGPVNSGEALASTPVLARAGVPNIVISTVDELTDPKKYPRAFRVVTTNQQWIGAGNDYALKTLRKTRIAVFADTSGFGANSAKLATSLMAKEGVKPVYSVLMDANKTDVTDEMNKAKAAGAEVLLTWTSSTGLLARILNARGGMAWNVPVIGHPSLMATQVRQLLNKPEYWQNTFAPGYQNLTYGPDGKLPERTKALMDKMRPRLGGGEIDLPFWWVAMGYDTVKVIEHAIKSANSTDPAAIQKALENTKGLEGVYATYTWGPAERNGYPDGSLVVNAANTFKDGAFQARRDKPPYALTRAPGGDARGPEGRPTPAAHGRPLKGRCARTGGEAHPRGLRPPPQGGDARGPAEPDPPHPGWGSVGWGVVEGE</sequence>
<dbReference type="InterPro" id="IPR028081">
    <property type="entry name" value="Leu-bd"/>
</dbReference>
<gene>
    <name evidence="8" type="ORF">GCM10023144_17160</name>
</gene>
<dbReference type="Pfam" id="PF13458">
    <property type="entry name" value="Peripla_BP_6"/>
    <property type="match status" value="1"/>
</dbReference>
<dbReference type="InterPro" id="IPR028082">
    <property type="entry name" value="Peripla_BP_I"/>
</dbReference>
<protein>
    <submittedName>
        <fullName evidence="8">ABC transporter substrate-binding protein</fullName>
    </submittedName>
</protein>
<comment type="caution">
    <text evidence="8">The sequence shown here is derived from an EMBL/GenBank/DDBJ whole genome shotgun (WGS) entry which is preliminary data.</text>
</comment>
<evidence type="ECO:0000313" key="9">
    <source>
        <dbReference type="Proteomes" id="UP001501671"/>
    </source>
</evidence>
<evidence type="ECO:0000256" key="4">
    <source>
        <dbReference type="ARBA" id="ARBA00022970"/>
    </source>
</evidence>
<dbReference type="InterPro" id="IPR000709">
    <property type="entry name" value="Leu_Ile_Val-bd"/>
</dbReference>
<dbReference type="PRINTS" id="PR00337">
    <property type="entry name" value="LEUILEVALBP"/>
</dbReference>
<evidence type="ECO:0000256" key="3">
    <source>
        <dbReference type="ARBA" id="ARBA00022729"/>
    </source>
</evidence>